<comment type="caution">
    <text evidence="2">The sequence shown here is derived from an EMBL/GenBank/DDBJ whole genome shotgun (WGS) entry which is preliminary data.</text>
</comment>
<dbReference type="EMBL" id="SGPJ01000143">
    <property type="protein sequence ID" value="THG97916.1"/>
    <property type="molecule type" value="Genomic_DNA"/>
</dbReference>
<feature type="chain" id="PRO_5020729904" evidence="1">
    <location>
        <begin position="22"/>
        <end position="106"/>
    </location>
</feature>
<evidence type="ECO:0000313" key="3">
    <source>
        <dbReference type="Proteomes" id="UP000309038"/>
    </source>
</evidence>
<feature type="signal peptide" evidence="1">
    <location>
        <begin position="1"/>
        <end position="21"/>
    </location>
</feature>
<keyword evidence="1" id="KW-0732">Signal</keyword>
<organism evidence="2 3">
    <name type="scientific">Hermanssonia centrifuga</name>
    <dbReference type="NCBI Taxonomy" id="98765"/>
    <lineage>
        <taxon>Eukaryota</taxon>
        <taxon>Fungi</taxon>
        <taxon>Dikarya</taxon>
        <taxon>Basidiomycota</taxon>
        <taxon>Agaricomycotina</taxon>
        <taxon>Agaricomycetes</taxon>
        <taxon>Polyporales</taxon>
        <taxon>Meruliaceae</taxon>
        <taxon>Hermanssonia</taxon>
    </lineage>
</organism>
<accession>A0A4S4KIX1</accession>
<dbReference type="Proteomes" id="UP000309038">
    <property type="component" value="Unassembled WGS sequence"/>
</dbReference>
<name>A0A4S4KIX1_9APHY</name>
<evidence type="ECO:0000313" key="2">
    <source>
        <dbReference type="EMBL" id="THG97916.1"/>
    </source>
</evidence>
<protein>
    <submittedName>
        <fullName evidence="2">Uncharacterized protein</fullName>
    </submittedName>
</protein>
<keyword evidence="3" id="KW-1185">Reference proteome</keyword>
<evidence type="ECO:0000256" key="1">
    <source>
        <dbReference type="SAM" id="SignalP"/>
    </source>
</evidence>
<reference evidence="2 3" key="1">
    <citation type="submission" date="2019-02" db="EMBL/GenBank/DDBJ databases">
        <title>Genome sequencing of the rare red list fungi Phlebia centrifuga.</title>
        <authorList>
            <person name="Buettner E."/>
            <person name="Kellner H."/>
        </authorList>
    </citation>
    <scope>NUCLEOTIDE SEQUENCE [LARGE SCALE GENOMIC DNA]</scope>
    <source>
        <strain evidence="2 3">DSM 108282</strain>
    </source>
</reference>
<proteinExistence type="predicted"/>
<gene>
    <name evidence="2" type="ORF">EW026_g4189</name>
</gene>
<sequence>MSFKQSFVAFAVLAAAAVVNCAELQFYTTRSCAGGASQDYQNVACNSCIDPPLDWYAVQFSGLGSGNRVDIYNEDACAESAQVGQAYGDLCFVAGQTAIRSAYVAC</sequence>
<dbReference type="AlphaFoldDB" id="A0A4S4KIX1"/>